<feature type="region of interest" description="Disordered" evidence="1">
    <location>
        <begin position="57"/>
        <end position="737"/>
    </location>
</feature>
<keyword evidence="3" id="KW-1185">Reference proteome</keyword>
<evidence type="ECO:0000313" key="2">
    <source>
        <dbReference type="EMBL" id="KAK5953364.1"/>
    </source>
</evidence>
<dbReference type="EMBL" id="JAKLMC020000011">
    <property type="protein sequence ID" value="KAK5953364.1"/>
    <property type="molecule type" value="Genomic_DNA"/>
</dbReference>
<feature type="compositionally biased region" description="Polar residues" evidence="1">
    <location>
        <begin position="659"/>
        <end position="669"/>
    </location>
</feature>
<feature type="region of interest" description="Disordered" evidence="1">
    <location>
        <begin position="1"/>
        <end position="36"/>
    </location>
</feature>
<comment type="caution">
    <text evidence="2">The sequence shown here is derived from an EMBL/GenBank/DDBJ whole genome shotgun (WGS) entry which is preliminary data.</text>
</comment>
<reference evidence="2 3" key="1">
    <citation type="submission" date="2022-12" db="EMBL/GenBank/DDBJ databases">
        <title>Genomic features and morphological characterization of a novel Knufia sp. strain isolated from spacecraft assembly facility.</title>
        <authorList>
            <person name="Teixeira M."/>
            <person name="Chander A.M."/>
            <person name="Stajich J.E."/>
            <person name="Venkateswaran K."/>
        </authorList>
    </citation>
    <scope>NUCLEOTIDE SEQUENCE [LARGE SCALE GENOMIC DNA]</scope>
    <source>
        <strain evidence="2 3">FJI-L2-BK-P2</strain>
    </source>
</reference>
<feature type="compositionally biased region" description="Basic and acidic residues" evidence="1">
    <location>
        <begin position="308"/>
        <end position="330"/>
    </location>
</feature>
<accession>A0AAN8EDY2</accession>
<feature type="compositionally biased region" description="Polar residues" evidence="1">
    <location>
        <begin position="435"/>
        <end position="451"/>
    </location>
</feature>
<dbReference type="AlphaFoldDB" id="A0AAN8EDY2"/>
<feature type="compositionally biased region" description="Polar residues" evidence="1">
    <location>
        <begin position="547"/>
        <end position="573"/>
    </location>
</feature>
<feature type="compositionally biased region" description="Low complexity" evidence="1">
    <location>
        <begin position="202"/>
        <end position="212"/>
    </location>
</feature>
<feature type="compositionally biased region" description="Polar residues" evidence="1">
    <location>
        <begin position="722"/>
        <end position="737"/>
    </location>
</feature>
<feature type="compositionally biased region" description="Polar residues" evidence="1">
    <location>
        <begin position="254"/>
        <end position="273"/>
    </location>
</feature>
<feature type="compositionally biased region" description="Basic and acidic residues" evidence="1">
    <location>
        <begin position="674"/>
        <end position="684"/>
    </location>
</feature>
<gene>
    <name evidence="2" type="ORF">OHC33_005308</name>
</gene>
<feature type="compositionally biased region" description="Polar residues" evidence="1">
    <location>
        <begin position="77"/>
        <end position="98"/>
    </location>
</feature>
<feature type="compositionally biased region" description="Basic and acidic residues" evidence="1">
    <location>
        <begin position="214"/>
        <end position="233"/>
    </location>
</feature>
<proteinExistence type="predicted"/>
<organism evidence="2 3">
    <name type="scientific">Knufia fluminis</name>
    <dbReference type="NCBI Taxonomy" id="191047"/>
    <lineage>
        <taxon>Eukaryota</taxon>
        <taxon>Fungi</taxon>
        <taxon>Dikarya</taxon>
        <taxon>Ascomycota</taxon>
        <taxon>Pezizomycotina</taxon>
        <taxon>Eurotiomycetes</taxon>
        <taxon>Chaetothyriomycetidae</taxon>
        <taxon>Chaetothyriales</taxon>
        <taxon>Trichomeriaceae</taxon>
        <taxon>Knufia</taxon>
    </lineage>
</organism>
<evidence type="ECO:0000313" key="3">
    <source>
        <dbReference type="Proteomes" id="UP001316803"/>
    </source>
</evidence>
<sequence length="893" mass="99568">MVKTRSAGANEPLEKLVTPPKRARKTRKPIFPSPPKEIQEVQELREASPGVAVAVAHNTPQDLKTPTWMHTGDEQENLTPSIEDTPSKLVSVSVPTSTKRTRDDTEDEENNSKRARTQINTTASTKPDMLFMFPKKPVSDDEDEDLTAPPRTYAEQIRRDRRAREIARRNNRLGITPRRRKPLRAIGDNPFGIETFTEQEKAAQAAQQQSQEPETERQHREDRSAAPEPETPRRGLFGSLKDLGSGVLGRIASPFSSLTPRQTSPQSAPQAQTEPRRRPVRVWDIQYPEIEPLHDETPAPAAEEETESEKKRKAFEAKYGKTDRKYDHLHTMPVDGNPDNLLYPPKKQIPVTKPSHESLPPAARAAFEQRKKRRERLHGKPPVHEPPTIAPLFGPNSHYARGTKNPLYEQHFIPGPHPAFRKFAGDKRSYDETLSETADAQEMSTSRTFQPSVEDDPDSASASQGEQEPSTPAPKRQKTNPFPQTPRSAMKPPGSVGRSGRSARFNDNPIMSIKRMSPIYGSSPAGEYPYDPNNLFHTLTDERLHGQKQSGDDTQLSDPSPRTAYNTRQNSKPSHPGDQFTQAMRAGGTGTPVQFQWNDPNDPDWRPSLANPRPGCYCVPETDIDDDESELEEATPPPEVETPPPPSTPRMSHAELPKATSSTPTSTGALESANLERRRAEAAKTKPRTSSRLAEVTSARSRSPSPPSLDADEAADVSDSSVKTPSPTMDSAAPNATWTWSSETNEYISSNGAFPDFAYNPYDELVPSFSLKSPSGSYDNTIVGPDNMTEAERQKHYANKYNDEWAAQEFPFDEPQTYEEAGVGSKYIHDLIRKNDARHPEVVAQCDERFAGEWDAHQKAIDDATKEGRRLVATYPDRDGTEMLDLEDEELGD</sequence>
<evidence type="ECO:0000256" key="1">
    <source>
        <dbReference type="SAM" id="MobiDB-lite"/>
    </source>
</evidence>
<feature type="compositionally biased region" description="Basic residues" evidence="1">
    <location>
        <begin position="370"/>
        <end position="381"/>
    </location>
</feature>
<feature type="compositionally biased region" description="Acidic residues" evidence="1">
    <location>
        <begin position="622"/>
        <end position="633"/>
    </location>
</feature>
<feature type="compositionally biased region" description="Polar residues" evidence="1">
    <location>
        <begin position="460"/>
        <end position="470"/>
    </location>
</feature>
<protein>
    <submittedName>
        <fullName evidence="2">Uncharacterized protein</fullName>
    </submittedName>
</protein>
<feature type="compositionally biased region" description="Pro residues" evidence="1">
    <location>
        <begin position="635"/>
        <end position="648"/>
    </location>
</feature>
<feature type="compositionally biased region" description="Basic and acidic residues" evidence="1">
    <location>
        <begin position="156"/>
        <end position="168"/>
    </location>
</feature>
<name>A0AAN8EDY2_9EURO</name>
<dbReference type="Proteomes" id="UP001316803">
    <property type="component" value="Unassembled WGS sequence"/>
</dbReference>